<accession>A0A0L8GS26</accession>
<feature type="transmembrane region" description="Helical" evidence="1">
    <location>
        <begin position="20"/>
        <end position="43"/>
    </location>
</feature>
<keyword evidence="1" id="KW-1133">Transmembrane helix</keyword>
<dbReference type="OrthoDB" id="263283at2759"/>
<gene>
    <name evidence="2" type="ORF">OCBIM_22028828mg</name>
</gene>
<keyword evidence="1" id="KW-0812">Transmembrane</keyword>
<dbReference type="AlphaFoldDB" id="A0A0L8GS26"/>
<name>A0A0L8GS26_OCTBM</name>
<evidence type="ECO:0000256" key="1">
    <source>
        <dbReference type="SAM" id="Phobius"/>
    </source>
</evidence>
<reference evidence="2" key="1">
    <citation type="submission" date="2015-07" db="EMBL/GenBank/DDBJ databases">
        <title>MeaNS - Measles Nucleotide Surveillance Program.</title>
        <authorList>
            <person name="Tran T."/>
            <person name="Druce J."/>
        </authorList>
    </citation>
    <scope>NUCLEOTIDE SEQUENCE</scope>
    <source>
        <strain evidence="2">UCB-OBI-ISO-001</strain>
        <tissue evidence="2">Gonad</tissue>
    </source>
</reference>
<organism evidence="2">
    <name type="scientific">Octopus bimaculoides</name>
    <name type="common">California two-spotted octopus</name>
    <dbReference type="NCBI Taxonomy" id="37653"/>
    <lineage>
        <taxon>Eukaryota</taxon>
        <taxon>Metazoa</taxon>
        <taxon>Spiralia</taxon>
        <taxon>Lophotrochozoa</taxon>
        <taxon>Mollusca</taxon>
        <taxon>Cephalopoda</taxon>
        <taxon>Coleoidea</taxon>
        <taxon>Octopodiformes</taxon>
        <taxon>Octopoda</taxon>
        <taxon>Incirrata</taxon>
        <taxon>Octopodidae</taxon>
        <taxon>Octopus</taxon>
    </lineage>
</organism>
<dbReference type="EMBL" id="KQ420590">
    <property type="protein sequence ID" value="KOF79871.1"/>
    <property type="molecule type" value="Genomic_DNA"/>
</dbReference>
<keyword evidence="1" id="KW-0472">Membrane</keyword>
<proteinExistence type="predicted"/>
<evidence type="ECO:0008006" key="3">
    <source>
        <dbReference type="Google" id="ProtNLM"/>
    </source>
</evidence>
<sequence>MATLEMEAKAAISTRSHTPSFWTVLCWGIGLVISIFTCPVFPAHHYRQCRGRKVLNASYGIITDGPGNYPMETHCEWLIDGEYFY</sequence>
<protein>
    <recommendedName>
        <fullName evidence="3">CUB domain-containing protein</fullName>
    </recommendedName>
</protein>
<evidence type="ECO:0000313" key="2">
    <source>
        <dbReference type="EMBL" id="KOF79871.1"/>
    </source>
</evidence>